<reference evidence="2" key="1">
    <citation type="submission" date="2022-08" db="EMBL/GenBank/DDBJ databases">
        <title>Novel Bdellovibrio Species Isolated from Svalbard: Designation Bdellovibrio svalbardensis.</title>
        <authorList>
            <person name="Mitchell R.J."/>
            <person name="Choi S.Y."/>
        </authorList>
    </citation>
    <scope>NUCLEOTIDE SEQUENCE</scope>
    <source>
        <strain evidence="2">PAP01</strain>
    </source>
</reference>
<sequence length="238" mass="27707">MSTPHCSMIMYLNKDAALIPAFLRDLRSFFAKFPVHYEVIAVVEKNATQSLQLLQTEQSLSPEKERIHIHQNKKHLGRAQSLMLGFEIARSEYLLVVNPEMASPLGDVFKLWQHLVGEDQIDICWGDRYRRKDSPFTSSSSPRIRTEHFFNDLLRGKSPEDIQDPLCEVIALKKQSWNRLRPELKKNKISGWYLAAAIQKCHAIHSFKIIELPVYDSGVTSKSYSVWSERWRLIRRLK</sequence>
<dbReference type="EMBL" id="JANRMI010000005">
    <property type="protein sequence ID" value="MDG0817888.1"/>
    <property type="molecule type" value="Genomic_DNA"/>
</dbReference>
<feature type="domain" description="Glycosyltransferase 2-like" evidence="1">
    <location>
        <begin position="14"/>
        <end position="158"/>
    </location>
</feature>
<comment type="caution">
    <text evidence="2">The sequence shown here is derived from an EMBL/GenBank/DDBJ whole genome shotgun (WGS) entry which is preliminary data.</text>
</comment>
<dbReference type="SUPFAM" id="SSF53448">
    <property type="entry name" value="Nucleotide-diphospho-sugar transferases"/>
    <property type="match status" value="1"/>
</dbReference>
<dbReference type="Pfam" id="PF00535">
    <property type="entry name" value="Glycos_transf_2"/>
    <property type="match status" value="1"/>
</dbReference>
<evidence type="ECO:0000313" key="2">
    <source>
        <dbReference type="EMBL" id="MDG0817888.1"/>
    </source>
</evidence>
<keyword evidence="2" id="KW-0328">Glycosyltransferase</keyword>
<protein>
    <submittedName>
        <fullName evidence="2">Glycosyltransferase</fullName>
        <ecNumber evidence="2">2.4.-.-</ecNumber>
    </submittedName>
</protein>
<dbReference type="GO" id="GO:0016757">
    <property type="term" value="F:glycosyltransferase activity"/>
    <property type="evidence" value="ECO:0007669"/>
    <property type="project" value="UniProtKB-KW"/>
</dbReference>
<proteinExistence type="predicted"/>
<dbReference type="InterPro" id="IPR001173">
    <property type="entry name" value="Glyco_trans_2-like"/>
</dbReference>
<dbReference type="Gene3D" id="3.90.550.10">
    <property type="entry name" value="Spore Coat Polysaccharide Biosynthesis Protein SpsA, Chain A"/>
    <property type="match status" value="1"/>
</dbReference>
<organism evidence="2 3">
    <name type="scientific">Bdellovibrio svalbardensis</name>
    <dbReference type="NCBI Taxonomy" id="2972972"/>
    <lineage>
        <taxon>Bacteria</taxon>
        <taxon>Pseudomonadati</taxon>
        <taxon>Bdellovibrionota</taxon>
        <taxon>Bdellovibrionia</taxon>
        <taxon>Bdellovibrionales</taxon>
        <taxon>Pseudobdellovibrionaceae</taxon>
        <taxon>Bdellovibrio</taxon>
    </lineage>
</organism>
<keyword evidence="2" id="KW-0808">Transferase</keyword>
<name>A0ABT6DM64_9BACT</name>
<gene>
    <name evidence="2" type="ORF">NWE73_16015</name>
</gene>
<evidence type="ECO:0000313" key="3">
    <source>
        <dbReference type="Proteomes" id="UP001152321"/>
    </source>
</evidence>
<dbReference type="EC" id="2.4.-.-" evidence="2"/>
<dbReference type="InterPro" id="IPR029044">
    <property type="entry name" value="Nucleotide-diphossugar_trans"/>
</dbReference>
<dbReference type="RefSeq" id="WP_277579364.1">
    <property type="nucleotide sequence ID" value="NZ_JANRMI010000005.1"/>
</dbReference>
<evidence type="ECO:0000259" key="1">
    <source>
        <dbReference type="Pfam" id="PF00535"/>
    </source>
</evidence>
<accession>A0ABT6DM64</accession>
<keyword evidence="3" id="KW-1185">Reference proteome</keyword>
<dbReference type="Proteomes" id="UP001152321">
    <property type="component" value="Unassembled WGS sequence"/>
</dbReference>